<accession>A0ABD3TJB2</accession>
<feature type="transmembrane region" description="Helical" evidence="3">
    <location>
        <begin position="261"/>
        <end position="283"/>
    </location>
</feature>
<feature type="compositionally biased region" description="Polar residues" evidence="2">
    <location>
        <begin position="347"/>
        <end position="357"/>
    </location>
</feature>
<keyword evidence="6" id="KW-1185">Reference proteome</keyword>
<comment type="caution">
    <text evidence="5">The sequence shown here is derived from an EMBL/GenBank/DDBJ whole genome shotgun (WGS) entry which is preliminary data.</text>
</comment>
<evidence type="ECO:0000256" key="2">
    <source>
        <dbReference type="SAM" id="MobiDB-lite"/>
    </source>
</evidence>
<dbReference type="PANTHER" id="PTHR46424:SF1">
    <property type="entry name" value="UBX DOMAIN-CONTAINING PROTEIN 4"/>
    <property type="match status" value="1"/>
</dbReference>
<sequence length="357" mass="40389">MFNPVIVMPSSFFIGEGGVPLEVTGGHSEPTEFLKKIERVLQDHKRQVQNAVGDGAQAALPETGASNSQTSVETKEELSSTSSDSQDLSDKVEKAKRLIEEKRKEKLQAEEEKARQAEKERRLLGQELQQLRENQKEQELKELQEQFKKEKQEERKAKERVREQIAKDREERAARFKKEKEEREKSHVANKQSHAQKQQEAMAKEEAKKRETARIQVRLPDGSSISQTFPSGEPLQSLCDFVSQTRQSRSPGISSDSTGGVFSLFLTPIMMLWNMLFYLYCLIFGGGSGSSRRNPSPKESSSTSPQTSQEFGSKGRVDSNPESTRQARQRGNTHRLTDIKDDDDENATWNGNSTQQL</sequence>
<feature type="region of interest" description="Disordered" evidence="2">
    <location>
        <begin position="148"/>
        <end position="232"/>
    </location>
</feature>
<keyword evidence="3" id="KW-0472">Membrane</keyword>
<dbReference type="Gene3D" id="3.10.20.90">
    <property type="entry name" value="Phosphatidylinositol 3-kinase Catalytic Subunit, Chain A, domain 1"/>
    <property type="match status" value="1"/>
</dbReference>
<evidence type="ECO:0000313" key="6">
    <source>
        <dbReference type="Proteomes" id="UP001634394"/>
    </source>
</evidence>
<dbReference type="Pfam" id="PF00789">
    <property type="entry name" value="UBX"/>
    <property type="match status" value="1"/>
</dbReference>
<evidence type="ECO:0000256" key="3">
    <source>
        <dbReference type="SAM" id="Phobius"/>
    </source>
</evidence>
<feature type="compositionally biased region" description="Low complexity" evidence="2">
    <location>
        <begin position="297"/>
        <end position="310"/>
    </location>
</feature>
<feature type="domain" description="UBX" evidence="4">
    <location>
        <begin position="208"/>
        <end position="246"/>
    </location>
</feature>
<dbReference type="InterPro" id="IPR001012">
    <property type="entry name" value="UBX_dom"/>
</dbReference>
<dbReference type="PANTHER" id="PTHR46424">
    <property type="entry name" value="UBX DOMAIN-CONTAINING PROTEIN 4"/>
    <property type="match status" value="1"/>
</dbReference>
<feature type="compositionally biased region" description="Basic and acidic residues" evidence="2">
    <location>
        <begin position="148"/>
        <end position="187"/>
    </location>
</feature>
<keyword evidence="3" id="KW-0812">Transmembrane</keyword>
<dbReference type="InterPro" id="IPR029071">
    <property type="entry name" value="Ubiquitin-like_domsf"/>
</dbReference>
<evidence type="ECO:0000259" key="4">
    <source>
        <dbReference type="PROSITE" id="PS50033"/>
    </source>
</evidence>
<reference evidence="5 6" key="1">
    <citation type="submission" date="2024-11" db="EMBL/GenBank/DDBJ databases">
        <title>Chromosome-level genome assembly of the freshwater bivalve Anodonta woodiana.</title>
        <authorList>
            <person name="Chen X."/>
        </authorList>
    </citation>
    <scope>NUCLEOTIDE SEQUENCE [LARGE SCALE GENOMIC DNA]</scope>
    <source>
        <strain evidence="5">MN2024</strain>
        <tissue evidence="5">Gills</tissue>
    </source>
</reference>
<dbReference type="AlphaFoldDB" id="A0ABD3TJB2"/>
<name>A0ABD3TJB2_SINWO</name>
<feature type="region of interest" description="Disordered" evidence="2">
    <location>
        <begin position="45"/>
        <end position="94"/>
    </location>
</feature>
<dbReference type="EMBL" id="JBJQND010000018">
    <property type="protein sequence ID" value="KAL3837080.1"/>
    <property type="molecule type" value="Genomic_DNA"/>
</dbReference>
<gene>
    <name evidence="5" type="ORF">ACJMK2_022462</name>
</gene>
<feature type="region of interest" description="Disordered" evidence="2">
    <location>
        <begin position="289"/>
        <end position="357"/>
    </location>
</feature>
<dbReference type="PROSITE" id="PS50033">
    <property type="entry name" value="UBX"/>
    <property type="match status" value="1"/>
</dbReference>
<feature type="compositionally biased region" description="Basic and acidic residues" evidence="2">
    <location>
        <begin position="202"/>
        <end position="213"/>
    </location>
</feature>
<dbReference type="SUPFAM" id="SSF54236">
    <property type="entry name" value="Ubiquitin-like"/>
    <property type="match status" value="1"/>
</dbReference>
<dbReference type="Proteomes" id="UP001634394">
    <property type="component" value="Unassembled WGS sequence"/>
</dbReference>
<protein>
    <recommendedName>
        <fullName evidence="1">UBX domain-containing protein 4</fullName>
    </recommendedName>
</protein>
<proteinExistence type="predicted"/>
<evidence type="ECO:0000256" key="1">
    <source>
        <dbReference type="ARBA" id="ARBA00040925"/>
    </source>
</evidence>
<evidence type="ECO:0000313" key="5">
    <source>
        <dbReference type="EMBL" id="KAL3837080.1"/>
    </source>
</evidence>
<keyword evidence="3" id="KW-1133">Transmembrane helix</keyword>
<organism evidence="5 6">
    <name type="scientific">Sinanodonta woodiana</name>
    <name type="common">Chinese pond mussel</name>
    <name type="synonym">Anodonta woodiana</name>
    <dbReference type="NCBI Taxonomy" id="1069815"/>
    <lineage>
        <taxon>Eukaryota</taxon>
        <taxon>Metazoa</taxon>
        <taxon>Spiralia</taxon>
        <taxon>Lophotrochozoa</taxon>
        <taxon>Mollusca</taxon>
        <taxon>Bivalvia</taxon>
        <taxon>Autobranchia</taxon>
        <taxon>Heteroconchia</taxon>
        <taxon>Palaeoheterodonta</taxon>
        <taxon>Unionida</taxon>
        <taxon>Unionoidea</taxon>
        <taxon>Unionidae</taxon>
        <taxon>Unioninae</taxon>
        <taxon>Sinanodonta</taxon>
    </lineage>
</organism>